<gene>
    <name evidence="1" type="ORF">DZD40_01665</name>
</gene>
<accession>A0A424Z263</accession>
<dbReference type="EMBL" id="QURW01000003">
    <property type="protein sequence ID" value="RQD88297.1"/>
    <property type="molecule type" value="Genomic_DNA"/>
</dbReference>
<evidence type="ECO:0000313" key="1">
    <source>
        <dbReference type="EMBL" id="RQD88297.1"/>
    </source>
</evidence>
<reference evidence="1 2" key="1">
    <citation type="submission" date="2018-08" db="EMBL/GenBank/DDBJ databases">
        <title>Survival mechanisms of Campylobacter hepaticus identified by genomic analysis and comparative transcriptomic analysis of in vivo and in vitro derived bacteria.</title>
        <authorList>
            <person name="Van T.T.H."/>
            <person name="Moore R.J."/>
        </authorList>
    </citation>
    <scope>NUCLEOTIDE SEQUENCE [LARGE SCALE GENOMIC DNA]</scope>
    <source>
        <strain evidence="1 2">54L</strain>
    </source>
</reference>
<dbReference type="RefSeq" id="WP_124133965.1">
    <property type="nucleotide sequence ID" value="NZ_QURW01000003.1"/>
</dbReference>
<evidence type="ECO:0000313" key="2">
    <source>
        <dbReference type="Proteomes" id="UP000286095"/>
    </source>
</evidence>
<dbReference type="STRING" id="1813019.A2J15_00375"/>
<comment type="caution">
    <text evidence="1">The sequence shown here is derived from an EMBL/GenBank/DDBJ whole genome shotgun (WGS) entry which is preliminary data.</text>
</comment>
<dbReference type="Proteomes" id="UP000286095">
    <property type="component" value="Unassembled WGS sequence"/>
</dbReference>
<proteinExistence type="predicted"/>
<protein>
    <submittedName>
        <fullName evidence="1">Uncharacterized protein</fullName>
    </submittedName>
</protein>
<name>A0A424Z263_9BACT</name>
<sequence length="397" mass="47043">MLLAGIIFIFNIILAYLSIDILKFNDSVEQIKIVMFMSIFIMSLTLFIMAFKQKKQIIKIHQKLFLIHNDFLNSQEKLSIDNALDLLKDKLENTMQNLTKMSHEKDKYLHLLEENLYQLGNMFDAMQCLDENCNKKIYTLILNTLNLQKEQVRLGLNQALEYRKSIKISMYDRVLQFQASVAIVNDDELETFLLAHLLSYFGIESTSFKDLSFDLNDFHLVFIKDKILSENTKKNYDFIVMGRDKNTYYEHFLTLPLEKKELEGILQNKLDKLCTLKFQTPYQNNVLLFKQNDFDTRLFFNIIEKQCDKNICINSFSQLKEELNQSYRLILLDYELIKLDLERMKNLLSLYKKEHPQSHIIFFAKENVRDFDFVSEILSDVSKNELVALLKKYLPQL</sequence>
<organism evidence="1 2">
    <name type="scientific">Campylobacter hepaticus</name>
    <dbReference type="NCBI Taxonomy" id="1813019"/>
    <lineage>
        <taxon>Bacteria</taxon>
        <taxon>Pseudomonadati</taxon>
        <taxon>Campylobacterota</taxon>
        <taxon>Epsilonproteobacteria</taxon>
        <taxon>Campylobacterales</taxon>
        <taxon>Campylobacteraceae</taxon>
        <taxon>Campylobacter</taxon>
    </lineage>
</organism>
<dbReference type="AlphaFoldDB" id="A0A424Z263"/>